<dbReference type="Proteomes" id="UP000051888">
    <property type="component" value="Unassembled WGS sequence"/>
</dbReference>
<dbReference type="OrthoDB" id="9804948at2"/>
<dbReference type="CDD" id="cd04301">
    <property type="entry name" value="NAT_SF"/>
    <property type="match status" value="1"/>
</dbReference>
<dbReference type="PROSITE" id="PS51186">
    <property type="entry name" value="GNAT"/>
    <property type="match status" value="1"/>
</dbReference>
<dbReference type="InterPro" id="IPR016181">
    <property type="entry name" value="Acyl_CoA_acyltransferase"/>
</dbReference>
<dbReference type="Pfam" id="PF13527">
    <property type="entry name" value="Acetyltransf_9"/>
    <property type="match status" value="1"/>
</dbReference>
<dbReference type="PANTHER" id="PTHR43420:SF31">
    <property type="entry name" value="ACETYLTRANSFERASE"/>
    <property type="match status" value="1"/>
</dbReference>
<evidence type="ECO:0000256" key="2">
    <source>
        <dbReference type="ARBA" id="ARBA00023315"/>
    </source>
</evidence>
<keyword evidence="2" id="KW-0012">Acyltransferase</keyword>
<keyword evidence="5" id="KW-1185">Reference proteome</keyword>
<dbReference type="RefSeq" id="WP_055740173.1">
    <property type="nucleotide sequence ID" value="NZ_JAAIWL010000008.1"/>
</dbReference>
<protein>
    <recommendedName>
        <fullName evidence="3">N-acetyltransferase domain-containing protein</fullName>
    </recommendedName>
</protein>
<evidence type="ECO:0000259" key="3">
    <source>
        <dbReference type="PROSITE" id="PS51186"/>
    </source>
</evidence>
<keyword evidence="1" id="KW-0808">Transferase</keyword>
<sequence length="295" mass="34741">MNNITFIKDYKDNNKLRSSFNELANSVFGIRFEEWYQYGFWNERYIPYSFVLDEKVIANVSINLLNFFINDEEKSAVQIGTVMTHPDFRNNGLSGELMRKVIKDYEKICDFMYLFANDSVLNYYPKFGFEMVKETQFYYDNYNSSPGRTPLKKLDGNSHTDLHFIYEFAKDRVPVSQIFGSTNSHGILMFYCSSVFRNNLYYLEEDNVIVVLHEEGDTVHIYDLIAKKKFCLETILNKIVPNGMKKVIFHFTPDDENHLKMKNKPYHEEGETLFIRNLGNVPFPETFKHPLLSQA</sequence>
<organism evidence="4 5">
    <name type="scientific">Heyndrickxia shackletonii</name>
    <dbReference type="NCBI Taxonomy" id="157838"/>
    <lineage>
        <taxon>Bacteria</taxon>
        <taxon>Bacillati</taxon>
        <taxon>Bacillota</taxon>
        <taxon>Bacilli</taxon>
        <taxon>Bacillales</taxon>
        <taxon>Bacillaceae</taxon>
        <taxon>Heyndrickxia</taxon>
    </lineage>
</organism>
<dbReference type="InterPro" id="IPR050680">
    <property type="entry name" value="YpeA/RimI_acetyltransf"/>
</dbReference>
<gene>
    <name evidence="4" type="ORF">AN964_13465</name>
</gene>
<dbReference type="STRING" id="157838.AN964_13465"/>
<dbReference type="InterPro" id="IPR000182">
    <property type="entry name" value="GNAT_dom"/>
</dbReference>
<dbReference type="GO" id="GO:0016747">
    <property type="term" value="F:acyltransferase activity, transferring groups other than amino-acyl groups"/>
    <property type="evidence" value="ECO:0007669"/>
    <property type="project" value="InterPro"/>
</dbReference>
<name>A0A0Q3WYU0_9BACI</name>
<evidence type="ECO:0000313" key="4">
    <source>
        <dbReference type="EMBL" id="KQL54405.1"/>
    </source>
</evidence>
<evidence type="ECO:0000256" key="1">
    <source>
        <dbReference type="ARBA" id="ARBA00022679"/>
    </source>
</evidence>
<dbReference type="PATRIC" id="fig|157838.3.peg.2993"/>
<evidence type="ECO:0000313" key="5">
    <source>
        <dbReference type="Proteomes" id="UP000051888"/>
    </source>
</evidence>
<dbReference type="Gene3D" id="3.40.630.30">
    <property type="match status" value="1"/>
</dbReference>
<dbReference type="AlphaFoldDB" id="A0A0Q3WYU0"/>
<dbReference type="EMBL" id="LJJC01000004">
    <property type="protein sequence ID" value="KQL54405.1"/>
    <property type="molecule type" value="Genomic_DNA"/>
</dbReference>
<dbReference type="SUPFAM" id="SSF55729">
    <property type="entry name" value="Acyl-CoA N-acyltransferases (Nat)"/>
    <property type="match status" value="1"/>
</dbReference>
<dbReference type="PANTHER" id="PTHR43420">
    <property type="entry name" value="ACETYLTRANSFERASE"/>
    <property type="match status" value="1"/>
</dbReference>
<proteinExistence type="predicted"/>
<comment type="caution">
    <text evidence="4">The sequence shown here is derived from an EMBL/GenBank/DDBJ whole genome shotgun (WGS) entry which is preliminary data.</text>
</comment>
<accession>A0A0Q3WYU0</accession>
<reference evidence="4 5" key="1">
    <citation type="submission" date="2015-09" db="EMBL/GenBank/DDBJ databases">
        <title>Genome sequencing project for genomic taxonomy and phylogenomics of Bacillus-like bacteria.</title>
        <authorList>
            <person name="Liu B."/>
            <person name="Wang J."/>
            <person name="Zhu Y."/>
            <person name="Liu G."/>
            <person name="Chen Q."/>
            <person name="Chen Z."/>
            <person name="Lan J."/>
            <person name="Che J."/>
            <person name="Ge C."/>
            <person name="Shi H."/>
            <person name="Pan Z."/>
            <person name="Liu X."/>
        </authorList>
    </citation>
    <scope>NUCLEOTIDE SEQUENCE [LARGE SCALE GENOMIC DNA]</scope>
    <source>
        <strain evidence="4 5">LMG 18435</strain>
    </source>
</reference>
<feature type="domain" description="N-acetyltransferase" evidence="3">
    <location>
        <begin position="5"/>
        <end position="156"/>
    </location>
</feature>